<proteinExistence type="predicted"/>
<comment type="caution">
    <text evidence="1">The sequence shown here is derived from an EMBL/GenBank/DDBJ whole genome shotgun (WGS) entry which is preliminary data.</text>
</comment>
<protein>
    <submittedName>
        <fullName evidence="1">Uncharacterized protein</fullName>
    </submittedName>
</protein>
<accession>A0A4C1XC63</accession>
<evidence type="ECO:0000313" key="1">
    <source>
        <dbReference type="EMBL" id="GBP60532.1"/>
    </source>
</evidence>
<sequence length="234" mass="26759">MLRRSDPLDPKRIYRVARILAHPDYRTPKGLNDIGLLESHTQHALKIVTSKSTRRREKHLTALLLIPSRPSAFLLLRDLISVPISLRETEDRSSLDSRKALRRTSSSMRHFAISTSYRGTELSDHLRGGKGMYSPDLSVLVTYQNAWFVAVISSMRSLQFSFQTSWRRTINRCWRARALNLYSTIGYALFALNSSRTLSRNFQQSEDAETSRALFPTTVLTWLARVPMAESISS</sequence>
<reference evidence="1 2" key="1">
    <citation type="journal article" date="2019" name="Commun. Biol.">
        <title>The bagworm genome reveals a unique fibroin gene that provides high tensile strength.</title>
        <authorList>
            <person name="Kono N."/>
            <person name="Nakamura H."/>
            <person name="Ohtoshi R."/>
            <person name="Tomita M."/>
            <person name="Numata K."/>
            <person name="Arakawa K."/>
        </authorList>
    </citation>
    <scope>NUCLEOTIDE SEQUENCE [LARGE SCALE GENOMIC DNA]</scope>
</reference>
<organism evidence="1 2">
    <name type="scientific">Eumeta variegata</name>
    <name type="common">Bagworm moth</name>
    <name type="synonym">Eumeta japonica</name>
    <dbReference type="NCBI Taxonomy" id="151549"/>
    <lineage>
        <taxon>Eukaryota</taxon>
        <taxon>Metazoa</taxon>
        <taxon>Ecdysozoa</taxon>
        <taxon>Arthropoda</taxon>
        <taxon>Hexapoda</taxon>
        <taxon>Insecta</taxon>
        <taxon>Pterygota</taxon>
        <taxon>Neoptera</taxon>
        <taxon>Endopterygota</taxon>
        <taxon>Lepidoptera</taxon>
        <taxon>Glossata</taxon>
        <taxon>Ditrysia</taxon>
        <taxon>Tineoidea</taxon>
        <taxon>Psychidae</taxon>
        <taxon>Oiketicinae</taxon>
        <taxon>Eumeta</taxon>
    </lineage>
</organism>
<evidence type="ECO:0000313" key="2">
    <source>
        <dbReference type="Proteomes" id="UP000299102"/>
    </source>
</evidence>
<keyword evidence="2" id="KW-1185">Reference proteome</keyword>
<dbReference type="Proteomes" id="UP000299102">
    <property type="component" value="Unassembled WGS sequence"/>
</dbReference>
<dbReference type="EMBL" id="BGZK01000790">
    <property type="protein sequence ID" value="GBP60532.1"/>
    <property type="molecule type" value="Genomic_DNA"/>
</dbReference>
<dbReference type="AlphaFoldDB" id="A0A4C1XC63"/>
<name>A0A4C1XC63_EUMVA</name>
<gene>
    <name evidence="1" type="ORF">EVAR_97785_1</name>
</gene>